<dbReference type="AlphaFoldDB" id="A0A3M0IDR0"/>
<comment type="caution">
    <text evidence="2">The sequence shown here is derived from an EMBL/GenBank/DDBJ whole genome shotgun (WGS) entry which is preliminary data.</text>
</comment>
<gene>
    <name evidence="2" type="ORF">CTZ28_06580</name>
</gene>
<dbReference type="EMBL" id="PENI01000003">
    <property type="protein sequence ID" value="RMB86925.1"/>
    <property type="molecule type" value="Genomic_DNA"/>
</dbReference>
<feature type="region of interest" description="Disordered" evidence="1">
    <location>
        <begin position="63"/>
        <end position="83"/>
    </location>
</feature>
<evidence type="ECO:0000256" key="1">
    <source>
        <dbReference type="SAM" id="MobiDB-lite"/>
    </source>
</evidence>
<dbReference type="Proteomes" id="UP000270471">
    <property type="component" value="Unassembled WGS sequence"/>
</dbReference>
<accession>A0A3M0IDR0</accession>
<proteinExistence type="predicted"/>
<reference evidence="2 3" key="1">
    <citation type="submission" date="2017-11" db="EMBL/GenBank/DDBJ databases">
        <title>Draft genome of actinobacteria isolated from guarana (Paullinia cupana (Mart.) Ducke.</title>
        <authorList>
            <person name="Siqueira K.A."/>
            <person name="Liotti R.G."/>
            <person name="Mendes T.A.O."/>
            <person name="Soares M.A."/>
        </authorList>
    </citation>
    <scope>NUCLEOTIDE SEQUENCE [LARGE SCALE GENOMIC DNA]</scope>
    <source>
        <strain evidence="2 3">193</strain>
    </source>
</reference>
<evidence type="ECO:0000313" key="3">
    <source>
        <dbReference type="Proteomes" id="UP000270471"/>
    </source>
</evidence>
<organism evidence="2 3">
    <name type="scientific">Streptomyces shenzhenensis</name>
    <dbReference type="NCBI Taxonomy" id="943815"/>
    <lineage>
        <taxon>Bacteria</taxon>
        <taxon>Bacillati</taxon>
        <taxon>Actinomycetota</taxon>
        <taxon>Actinomycetes</taxon>
        <taxon>Kitasatosporales</taxon>
        <taxon>Streptomycetaceae</taxon>
        <taxon>Streptomyces</taxon>
    </lineage>
</organism>
<dbReference type="OrthoDB" id="2084290at2"/>
<evidence type="ECO:0008006" key="4">
    <source>
        <dbReference type="Google" id="ProtNLM"/>
    </source>
</evidence>
<evidence type="ECO:0000313" key="2">
    <source>
        <dbReference type="EMBL" id="RMB86925.1"/>
    </source>
</evidence>
<name>A0A3M0IDR0_9ACTN</name>
<protein>
    <recommendedName>
        <fullName evidence="4">HNH domain-containing protein</fullName>
    </recommendedName>
</protein>
<sequence length="83" mass="9245">MRAANQYVTAFNALAAQLALLLPCWWCGQPIRYDFTGRAAQRHRDAFPLHHAAPLSRGGDLLDPANARSAHHRRNSARAVIRS</sequence>
<keyword evidence="3" id="KW-1185">Reference proteome</keyword>